<evidence type="ECO:0000256" key="2">
    <source>
        <dbReference type="ARBA" id="ARBA00012162"/>
    </source>
</evidence>
<dbReference type="Gene3D" id="3.40.1010.10">
    <property type="entry name" value="Cobalt-precorrin-4 Transmethylase, Domain 1"/>
    <property type="match status" value="1"/>
</dbReference>
<dbReference type="GO" id="GO:0009236">
    <property type="term" value="P:cobalamin biosynthetic process"/>
    <property type="evidence" value="ECO:0007669"/>
    <property type="project" value="UniProtKB-KW"/>
</dbReference>
<evidence type="ECO:0000256" key="4">
    <source>
        <dbReference type="ARBA" id="ARBA00022603"/>
    </source>
</evidence>
<dbReference type="EMBL" id="CP136920">
    <property type="protein sequence ID" value="WOO43317.1"/>
    <property type="molecule type" value="Genomic_DNA"/>
</dbReference>
<dbReference type="GO" id="GO:0004851">
    <property type="term" value="F:uroporphyrin-III C-methyltransferase activity"/>
    <property type="evidence" value="ECO:0007669"/>
    <property type="project" value="UniProtKB-EC"/>
</dbReference>
<dbReference type="CDD" id="cd11642">
    <property type="entry name" value="SUMT"/>
    <property type="match status" value="1"/>
</dbReference>
<accession>A0AAQ3LDE1</accession>
<dbReference type="PROSITE" id="PS00839">
    <property type="entry name" value="SUMT_1"/>
    <property type="match status" value="1"/>
</dbReference>
<dbReference type="CDD" id="cd06578">
    <property type="entry name" value="HemD"/>
    <property type="match status" value="1"/>
</dbReference>
<evidence type="ECO:0000256" key="7">
    <source>
        <dbReference type="ARBA" id="ARBA00023244"/>
    </source>
</evidence>
<comment type="pathway">
    <text evidence="9">Cofactor biosynthesis; adenosylcobalamin biosynthesis; precorrin-2 from uroporphyrinogen III: step 1/1.</text>
</comment>
<dbReference type="InterPro" id="IPR014776">
    <property type="entry name" value="4pyrrole_Mease_sub2"/>
</dbReference>
<keyword evidence="14" id="KW-1185">Reference proteome</keyword>
<dbReference type="InterPro" id="IPR014777">
    <property type="entry name" value="4pyrrole_Mease_sub1"/>
</dbReference>
<feature type="domain" description="Tetrapyrrole methylase" evidence="11">
    <location>
        <begin position="6"/>
        <end position="218"/>
    </location>
</feature>
<evidence type="ECO:0000256" key="8">
    <source>
        <dbReference type="ARBA" id="ARBA00025705"/>
    </source>
</evidence>
<dbReference type="FunFam" id="3.30.950.10:FF:000001">
    <property type="entry name" value="Siroheme synthase"/>
    <property type="match status" value="1"/>
</dbReference>
<dbReference type="PROSITE" id="PS00840">
    <property type="entry name" value="SUMT_2"/>
    <property type="match status" value="1"/>
</dbReference>
<comment type="similarity">
    <text evidence="1 10">Belongs to the precorrin methyltransferase family.</text>
</comment>
<dbReference type="InterPro" id="IPR006366">
    <property type="entry name" value="CobA/CysG_C"/>
</dbReference>
<evidence type="ECO:0000256" key="10">
    <source>
        <dbReference type="RuleBase" id="RU003960"/>
    </source>
</evidence>
<proteinExistence type="inferred from homology"/>
<evidence type="ECO:0000256" key="3">
    <source>
        <dbReference type="ARBA" id="ARBA00022573"/>
    </source>
</evidence>
<dbReference type="EC" id="2.1.1.107" evidence="2"/>
<sequence>MNKAGKVFLVGAGPGDLGLVTVRAKELIETCDVLVYDYLANPALTEWTRSGCELIYVGKRPNLHAIPQDEIEDFLVDRAKAGKNVVRLKGGDPFVFGRGGEEAQRLRSDGLTYEIVPGVTAALGSAAYTGIPLTHRENASSVCFLTGHEDPVKHEMRVDFKKFATCADTLCIYMGMGKLDYITGELVAGGLPGNTPVAVIQWATLPRQRSLISTLEKVATEKEKAGMRPPSVVIVGEAVKHAKDLAWFEERPLFGRRIVVTRNRERAGDLSNRLLSLGAEVLEMPLIEVAEAADNDEIKDILTTLHSYQWIVFTSANGVRYFFEKFFRRFKDLRDFGGMRIACVGASTAKEVERLHLTVDYVPEKAVASDLAKGLLEFESLEHQNVLVVTGNRNRKELVKTLEGGLAIVDTMPVYTTELKDLSDWPAAESFRTQGADAITFSSASTVDGFAAQAAKLQLAEGTKRPKTVSIGPITSARMKEKGMPVDAEAQKHNLDGLIAALIALDSDSKMI</sequence>
<keyword evidence="4 10" id="KW-0489">Methyltransferase</keyword>
<dbReference type="InterPro" id="IPR003754">
    <property type="entry name" value="4pyrrol_synth_uPrphyn_synth"/>
</dbReference>
<keyword evidence="6" id="KW-0949">S-adenosyl-L-methionine</keyword>
<keyword evidence="3" id="KW-0169">Cobalamin biosynthesis</keyword>
<protein>
    <recommendedName>
        <fullName evidence="2">uroporphyrinogen-III C-methyltransferase</fullName>
        <ecNumber evidence="2">2.1.1.107</ecNumber>
    </recommendedName>
</protein>
<dbReference type="NCBIfam" id="NF004790">
    <property type="entry name" value="PRK06136.1"/>
    <property type="match status" value="1"/>
</dbReference>
<evidence type="ECO:0000259" key="12">
    <source>
        <dbReference type="Pfam" id="PF02602"/>
    </source>
</evidence>
<dbReference type="InterPro" id="IPR003043">
    <property type="entry name" value="Uropor_MeTrfase_CS"/>
</dbReference>
<keyword evidence="7" id="KW-0627">Porphyrin biosynthesis</keyword>
<dbReference type="Gene3D" id="3.40.50.10090">
    <property type="match status" value="2"/>
</dbReference>
<evidence type="ECO:0000256" key="6">
    <source>
        <dbReference type="ARBA" id="ARBA00022691"/>
    </source>
</evidence>
<dbReference type="InterPro" id="IPR000878">
    <property type="entry name" value="4pyrrol_Mease"/>
</dbReference>
<feature type="domain" description="Tetrapyrrole biosynthesis uroporphyrinogen III synthase" evidence="12">
    <location>
        <begin position="270"/>
        <end position="500"/>
    </location>
</feature>
<dbReference type="NCBIfam" id="TIGR01469">
    <property type="entry name" value="cobA_cysG_Cterm"/>
    <property type="match status" value="1"/>
</dbReference>
<dbReference type="Gene3D" id="3.30.950.10">
    <property type="entry name" value="Methyltransferase, Cobalt-precorrin-4 Transmethylase, Domain 2"/>
    <property type="match status" value="1"/>
</dbReference>
<name>A0AAQ3LDE1_9BACT</name>
<dbReference type="SUPFAM" id="SSF69618">
    <property type="entry name" value="HemD-like"/>
    <property type="match status" value="1"/>
</dbReference>
<dbReference type="InterPro" id="IPR036108">
    <property type="entry name" value="4pyrrol_syn_uPrphyn_synt_sf"/>
</dbReference>
<reference evidence="13 14" key="1">
    <citation type="submission" date="2023-10" db="EMBL/GenBank/DDBJ databases">
        <title>Rubellicoccus peritrichatus gen. nov., sp. nov., isolated from an algae of coral reef tank.</title>
        <authorList>
            <person name="Luo J."/>
        </authorList>
    </citation>
    <scope>NUCLEOTIDE SEQUENCE [LARGE SCALE GENOMIC DNA]</scope>
    <source>
        <strain evidence="13 14">CR14</strain>
    </source>
</reference>
<evidence type="ECO:0000259" key="11">
    <source>
        <dbReference type="Pfam" id="PF00590"/>
    </source>
</evidence>
<dbReference type="InterPro" id="IPR035996">
    <property type="entry name" value="4pyrrol_Methylase_sf"/>
</dbReference>
<evidence type="ECO:0000256" key="9">
    <source>
        <dbReference type="ARBA" id="ARBA00060548"/>
    </source>
</evidence>
<dbReference type="KEGG" id="puo:RZN69_09465"/>
<dbReference type="GO" id="GO:0019354">
    <property type="term" value="P:siroheme biosynthetic process"/>
    <property type="evidence" value="ECO:0007669"/>
    <property type="project" value="InterPro"/>
</dbReference>
<dbReference type="RefSeq" id="WP_317835865.1">
    <property type="nucleotide sequence ID" value="NZ_CP136920.1"/>
</dbReference>
<evidence type="ECO:0000256" key="1">
    <source>
        <dbReference type="ARBA" id="ARBA00005879"/>
    </source>
</evidence>
<dbReference type="AlphaFoldDB" id="A0AAQ3LDE1"/>
<dbReference type="GO" id="GO:0032259">
    <property type="term" value="P:methylation"/>
    <property type="evidence" value="ECO:0007669"/>
    <property type="project" value="UniProtKB-KW"/>
</dbReference>
<dbReference type="Pfam" id="PF00590">
    <property type="entry name" value="TP_methylase"/>
    <property type="match status" value="1"/>
</dbReference>
<evidence type="ECO:0000313" key="14">
    <source>
        <dbReference type="Proteomes" id="UP001304300"/>
    </source>
</evidence>
<dbReference type="InterPro" id="IPR050161">
    <property type="entry name" value="Siro_Cobalamin_biosynth"/>
</dbReference>
<evidence type="ECO:0000256" key="5">
    <source>
        <dbReference type="ARBA" id="ARBA00022679"/>
    </source>
</evidence>
<dbReference type="PANTHER" id="PTHR45790">
    <property type="entry name" value="SIROHEME SYNTHASE-RELATED"/>
    <property type="match status" value="1"/>
</dbReference>
<dbReference type="SUPFAM" id="SSF53790">
    <property type="entry name" value="Tetrapyrrole methylase"/>
    <property type="match status" value="1"/>
</dbReference>
<comment type="pathway">
    <text evidence="8">Porphyrin-containing compound metabolism; siroheme biosynthesis; precorrin-2 from uroporphyrinogen III: step 1/1.</text>
</comment>
<organism evidence="13 14">
    <name type="scientific">Rubellicoccus peritrichatus</name>
    <dbReference type="NCBI Taxonomy" id="3080537"/>
    <lineage>
        <taxon>Bacteria</taxon>
        <taxon>Pseudomonadati</taxon>
        <taxon>Verrucomicrobiota</taxon>
        <taxon>Opitutia</taxon>
        <taxon>Puniceicoccales</taxon>
        <taxon>Cerasicoccaceae</taxon>
        <taxon>Rubellicoccus</taxon>
    </lineage>
</organism>
<dbReference type="FunFam" id="3.40.1010.10:FF:000001">
    <property type="entry name" value="Siroheme synthase"/>
    <property type="match status" value="1"/>
</dbReference>
<dbReference type="Proteomes" id="UP001304300">
    <property type="component" value="Chromosome"/>
</dbReference>
<dbReference type="GO" id="GO:0004852">
    <property type="term" value="F:uroporphyrinogen-III synthase activity"/>
    <property type="evidence" value="ECO:0007669"/>
    <property type="project" value="InterPro"/>
</dbReference>
<keyword evidence="5 10" id="KW-0808">Transferase</keyword>
<dbReference type="Pfam" id="PF02602">
    <property type="entry name" value="HEM4"/>
    <property type="match status" value="1"/>
</dbReference>
<evidence type="ECO:0000313" key="13">
    <source>
        <dbReference type="EMBL" id="WOO43317.1"/>
    </source>
</evidence>
<gene>
    <name evidence="13" type="primary">cobA</name>
    <name evidence="13" type="ORF">RZN69_09465</name>
</gene>
<dbReference type="PANTHER" id="PTHR45790:SF3">
    <property type="entry name" value="S-ADENOSYL-L-METHIONINE-DEPENDENT UROPORPHYRINOGEN III METHYLTRANSFERASE, CHLOROPLASTIC"/>
    <property type="match status" value="1"/>
</dbReference>